<keyword evidence="2" id="KW-1185">Reference proteome</keyword>
<evidence type="ECO:0000313" key="1">
    <source>
        <dbReference type="EMBL" id="CAH2394403.1"/>
    </source>
</evidence>
<name>A0ABM9DCY6_9HYPH</name>
<gene>
    <name evidence="1" type="ORF">MES4922_10316</name>
</gene>
<sequence length="37" mass="4013">MPFADLLRQIALDLGKVAPVVEPSELHQAIVVDLRGT</sequence>
<accession>A0ABM9DCY6</accession>
<protein>
    <submittedName>
        <fullName evidence="1">Uncharacterized protein</fullName>
    </submittedName>
</protein>
<dbReference type="Proteomes" id="UP001152604">
    <property type="component" value="Unassembled WGS sequence"/>
</dbReference>
<organism evidence="1 2">
    <name type="scientific">Mesorhizobium ventifaucium</name>
    <dbReference type="NCBI Taxonomy" id="666020"/>
    <lineage>
        <taxon>Bacteria</taxon>
        <taxon>Pseudomonadati</taxon>
        <taxon>Pseudomonadota</taxon>
        <taxon>Alphaproteobacteria</taxon>
        <taxon>Hyphomicrobiales</taxon>
        <taxon>Phyllobacteriaceae</taxon>
        <taxon>Mesorhizobium</taxon>
    </lineage>
</organism>
<reference evidence="1" key="1">
    <citation type="submission" date="2022-03" db="EMBL/GenBank/DDBJ databases">
        <authorList>
            <person name="Brunel B."/>
        </authorList>
    </citation>
    <scope>NUCLEOTIDE SEQUENCE</scope>
    <source>
        <strain evidence="1">STM4922sample</strain>
    </source>
</reference>
<evidence type="ECO:0000313" key="2">
    <source>
        <dbReference type="Proteomes" id="UP001152604"/>
    </source>
</evidence>
<comment type="caution">
    <text evidence="1">The sequence shown here is derived from an EMBL/GenBank/DDBJ whole genome shotgun (WGS) entry which is preliminary data.</text>
</comment>
<proteinExistence type="predicted"/>
<dbReference type="EMBL" id="CAKXZS010000001">
    <property type="protein sequence ID" value="CAH2394403.1"/>
    <property type="molecule type" value="Genomic_DNA"/>
</dbReference>